<dbReference type="Gene3D" id="3.40.50.150">
    <property type="entry name" value="Vaccinia Virus protein VP39"/>
    <property type="match status" value="1"/>
</dbReference>
<protein>
    <submittedName>
        <fullName evidence="2">Methyltransferase domain-containing protein</fullName>
    </submittedName>
</protein>
<name>A0A6N8KYJ6_9SPHI</name>
<dbReference type="GO" id="GO:0008168">
    <property type="term" value="F:methyltransferase activity"/>
    <property type="evidence" value="ECO:0007669"/>
    <property type="project" value="UniProtKB-KW"/>
</dbReference>
<dbReference type="PANTHER" id="PTHR12843">
    <property type="entry name" value="PROTEIN-LYSINE N-METHYLTRANSFERASE METTL10"/>
    <property type="match status" value="1"/>
</dbReference>
<dbReference type="Pfam" id="PF13649">
    <property type="entry name" value="Methyltransf_25"/>
    <property type="match status" value="1"/>
</dbReference>
<keyword evidence="2" id="KW-0808">Transferase</keyword>
<dbReference type="SUPFAM" id="SSF53335">
    <property type="entry name" value="S-adenosyl-L-methionine-dependent methyltransferases"/>
    <property type="match status" value="1"/>
</dbReference>
<feature type="domain" description="Methyltransferase" evidence="1">
    <location>
        <begin position="47"/>
        <end position="124"/>
    </location>
</feature>
<dbReference type="EMBL" id="WSQA01000007">
    <property type="protein sequence ID" value="MVZ62515.1"/>
    <property type="molecule type" value="Genomic_DNA"/>
</dbReference>
<dbReference type="CDD" id="cd02440">
    <property type="entry name" value="AdoMet_MTases"/>
    <property type="match status" value="1"/>
</dbReference>
<accession>A0A6N8KYJ6</accession>
<evidence type="ECO:0000259" key="1">
    <source>
        <dbReference type="Pfam" id="PF13649"/>
    </source>
</evidence>
<dbReference type="AlphaFoldDB" id="A0A6N8KYJ6"/>
<dbReference type="RefSeq" id="WP_160369244.1">
    <property type="nucleotide sequence ID" value="NZ_WSQA01000007.1"/>
</dbReference>
<dbReference type="InterPro" id="IPR029063">
    <property type="entry name" value="SAM-dependent_MTases_sf"/>
</dbReference>
<sequence>MDNLNRKDHWEGIYQTKALEDVSWYQAKPTTSLTYIEQLNLPKTAAIIDIGGGDSLLVDHLLALGYSNLSVLDVSAEAIARAKNRLGDKAANVQWIVSDITDFKPSTKYSLWHDRAAFHFLTEATDIAQYKQALLAGTQKDSYLIIGTFSENGPKKCSGIEIKQYAKEDLAHLFKPDFETLYCENKDHETPSKSIQNFSFCTLKRN</sequence>
<gene>
    <name evidence="2" type="ORF">GQF63_10810</name>
</gene>
<dbReference type="GO" id="GO:0032259">
    <property type="term" value="P:methylation"/>
    <property type="evidence" value="ECO:0007669"/>
    <property type="project" value="UniProtKB-KW"/>
</dbReference>
<organism evidence="2 3">
    <name type="scientific">Sphingobacterium humi</name>
    <dbReference type="NCBI Taxonomy" id="1796905"/>
    <lineage>
        <taxon>Bacteria</taxon>
        <taxon>Pseudomonadati</taxon>
        <taxon>Bacteroidota</taxon>
        <taxon>Sphingobacteriia</taxon>
        <taxon>Sphingobacteriales</taxon>
        <taxon>Sphingobacteriaceae</taxon>
        <taxon>Sphingobacterium</taxon>
    </lineage>
</organism>
<keyword evidence="3" id="KW-1185">Reference proteome</keyword>
<dbReference type="Proteomes" id="UP000435036">
    <property type="component" value="Unassembled WGS sequence"/>
</dbReference>
<reference evidence="2 3" key="1">
    <citation type="submission" date="2019-12" db="EMBL/GenBank/DDBJ databases">
        <authorList>
            <person name="Dong K."/>
        </authorList>
    </citation>
    <scope>NUCLEOTIDE SEQUENCE [LARGE SCALE GENOMIC DNA]</scope>
    <source>
        <strain evidence="2 3">JCM 31225</strain>
    </source>
</reference>
<dbReference type="PANTHER" id="PTHR12843:SF5">
    <property type="entry name" value="EEF1A LYSINE METHYLTRANSFERASE 2"/>
    <property type="match status" value="1"/>
</dbReference>
<evidence type="ECO:0000313" key="3">
    <source>
        <dbReference type="Proteomes" id="UP000435036"/>
    </source>
</evidence>
<dbReference type="InterPro" id="IPR041698">
    <property type="entry name" value="Methyltransf_25"/>
</dbReference>
<keyword evidence="2" id="KW-0489">Methyltransferase</keyword>
<dbReference type="OrthoDB" id="9788660at2"/>
<comment type="caution">
    <text evidence="2">The sequence shown here is derived from an EMBL/GenBank/DDBJ whole genome shotgun (WGS) entry which is preliminary data.</text>
</comment>
<evidence type="ECO:0000313" key="2">
    <source>
        <dbReference type="EMBL" id="MVZ62515.1"/>
    </source>
</evidence>
<proteinExistence type="predicted"/>